<keyword evidence="5" id="KW-0109">Calcium transport</keyword>
<dbReference type="InterPro" id="IPR009567">
    <property type="entry name" value="SARAF"/>
</dbReference>
<comment type="caution">
    <text evidence="17">The sequence shown here is derived from an EMBL/GenBank/DDBJ whole genome shotgun (WGS) entry which is preliminary data.</text>
</comment>
<evidence type="ECO:0000256" key="8">
    <source>
        <dbReference type="ARBA" id="ARBA00022824"/>
    </source>
</evidence>
<feature type="transmembrane region" description="Helical" evidence="15">
    <location>
        <begin position="164"/>
        <end position="182"/>
    </location>
</feature>
<dbReference type="Proteomes" id="UP000803884">
    <property type="component" value="Unassembled WGS sequence"/>
</dbReference>
<keyword evidence="7 16" id="KW-0732">Signal</keyword>
<dbReference type="GO" id="GO:0005789">
    <property type="term" value="C:endoplasmic reticulum membrane"/>
    <property type="evidence" value="ECO:0007669"/>
    <property type="project" value="UniProtKB-SubCell"/>
</dbReference>
<comment type="subcellular location">
    <subcellularLocation>
        <location evidence="1">Endoplasmic reticulum membrane</location>
        <topology evidence="1">Single-pass type I membrane protein</topology>
    </subcellularLocation>
</comment>
<keyword evidence="11" id="KW-0406">Ion transport</keyword>
<evidence type="ECO:0000256" key="6">
    <source>
        <dbReference type="ARBA" id="ARBA00022692"/>
    </source>
</evidence>
<feature type="signal peptide" evidence="16">
    <location>
        <begin position="1"/>
        <end position="18"/>
    </location>
</feature>
<feature type="compositionally biased region" description="Polar residues" evidence="14">
    <location>
        <begin position="264"/>
        <end position="273"/>
    </location>
</feature>
<evidence type="ECO:0000256" key="12">
    <source>
        <dbReference type="ARBA" id="ARBA00023136"/>
    </source>
</evidence>
<sequence>MKPTHLLLPLLPITLAQAPPTPSPILLSSIKALTLRSASLTTSRRTPPIPQLTCVGGSACALHTIDVMRCTNAGSEYGKEDVQWTCRAELPEEFRLGSTEVVCEGFEGPEDEWVLKGSCGVEYRLVLTERGRERFGDGGEKGGFGDGERGGGGEKGLGERAFEVVFWAIFLGIVALILRSVFTNNGGGAVPHPRRRRTPNTGGHGYDDNNDNDDGHDDPPPPYTPHAKPSPRSSTSSNPSSWRPGFFTGAATGAAAGYAMGSRNAPQQGQAGPSNWFGGGGGQSASRPSFRSGGASSSSPPGGLSGATYESTGFGGSRRR</sequence>
<feature type="chain" id="PRO_5044217596" description="Store-operated calcium entry-associated regulatory factor" evidence="16">
    <location>
        <begin position="19"/>
        <end position="320"/>
    </location>
</feature>
<gene>
    <name evidence="17" type="ORF">WHR41_00692</name>
</gene>
<evidence type="ECO:0000256" key="3">
    <source>
        <dbReference type="ARBA" id="ARBA00016584"/>
    </source>
</evidence>
<keyword evidence="4" id="KW-0813">Transport</keyword>
<dbReference type="Pfam" id="PF06682">
    <property type="entry name" value="SARAF"/>
    <property type="match status" value="1"/>
</dbReference>
<accession>A0AB34L0G0</accession>
<dbReference type="RefSeq" id="XP_069233829.1">
    <property type="nucleotide sequence ID" value="XM_069369298.1"/>
</dbReference>
<dbReference type="GO" id="GO:2001256">
    <property type="term" value="P:regulation of store-operated calcium entry"/>
    <property type="evidence" value="ECO:0007669"/>
    <property type="project" value="InterPro"/>
</dbReference>
<keyword evidence="9" id="KW-0106">Calcium</keyword>
<evidence type="ECO:0000313" key="18">
    <source>
        <dbReference type="Proteomes" id="UP000803884"/>
    </source>
</evidence>
<keyword evidence="18" id="KW-1185">Reference proteome</keyword>
<dbReference type="AlphaFoldDB" id="A0AB34L0G0"/>
<evidence type="ECO:0000256" key="16">
    <source>
        <dbReference type="SAM" id="SignalP"/>
    </source>
</evidence>
<keyword evidence="10 15" id="KW-1133">Transmembrane helix</keyword>
<dbReference type="GO" id="GO:0006816">
    <property type="term" value="P:calcium ion transport"/>
    <property type="evidence" value="ECO:0007669"/>
    <property type="project" value="UniProtKB-KW"/>
</dbReference>
<evidence type="ECO:0000256" key="7">
    <source>
        <dbReference type="ARBA" id="ARBA00022729"/>
    </source>
</evidence>
<feature type="region of interest" description="Disordered" evidence="14">
    <location>
        <begin position="185"/>
        <end position="248"/>
    </location>
</feature>
<comment type="similarity">
    <text evidence="2">Belongs to the SARAF family.</text>
</comment>
<evidence type="ECO:0000256" key="9">
    <source>
        <dbReference type="ARBA" id="ARBA00022837"/>
    </source>
</evidence>
<feature type="region of interest" description="Disordered" evidence="14">
    <location>
        <begin position="260"/>
        <end position="320"/>
    </location>
</feature>
<dbReference type="EMBL" id="JAAQHG020000002">
    <property type="protein sequence ID" value="KAL1590724.1"/>
    <property type="molecule type" value="Genomic_DNA"/>
</dbReference>
<feature type="compositionally biased region" description="Low complexity" evidence="14">
    <location>
        <begin position="230"/>
        <end position="248"/>
    </location>
</feature>
<evidence type="ECO:0000256" key="15">
    <source>
        <dbReference type="SAM" id="Phobius"/>
    </source>
</evidence>
<name>A0AB34L0G0_9PEZI</name>
<dbReference type="PANTHER" id="PTHR15929:SF0">
    <property type="entry name" value="STORE-OPERATED CALCIUM ENTRY-ASSOCIATED REGULATORY FACTOR"/>
    <property type="match status" value="1"/>
</dbReference>
<proteinExistence type="inferred from homology"/>
<keyword evidence="8" id="KW-0256">Endoplasmic reticulum</keyword>
<evidence type="ECO:0000256" key="11">
    <source>
        <dbReference type="ARBA" id="ARBA00023065"/>
    </source>
</evidence>
<feature type="compositionally biased region" description="Low complexity" evidence="14">
    <location>
        <begin position="284"/>
        <end position="302"/>
    </location>
</feature>
<keyword evidence="6 15" id="KW-0812">Transmembrane</keyword>
<evidence type="ECO:0000256" key="5">
    <source>
        <dbReference type="ARBA" id="ARBA00022568"/>
    </source>
</evidence>
<dbReference type="GeneID" id="96002136"/>
<evidence type="ECO:0000256" key="1">
    <source>
        <dbReference type="ARBA" id="ARBA00004115"/>
    </source>
</evidence>
<evidence type="ECO:0000256" key="4">
    <source>
        <dbReference type="ARBA" id="ARBA00022448"/>
    </source>
</evidence>
<protein>
    <recommendedName>
        <fullName evidence="3">Store-operated calcium entry-associated regulatory factor</fullName>
    </recommendedName>
    <alternativeName>
        <fullName evidence="13">Transmembrane protein 66</fullName>
    </alternativeName>
</protein>
<keyword evidence="12 15" id="KW-0472">Membrane</keyword>
<dbReference type="PANTHER" id="PTHR15929">
    <property type="entry name" value="STORE-OPERATED CALCIUM ENTRY-ASSOCIATED REGULATORY FACTOR"/>
    <property type="match status" value="1"/>
</dbReference>
<organism evidence="17 18">
    <name type="scientific">Cladosporium halotolerans</name>
    <dbReference type="NCBI Taxonomy" id="1052096"/>
    <lineage>
        <taxon>Eukaryota</taxon>
        <taxon>Fungi</taxon>
        <taxon>Dikarya</taxon>
        <taxon>Ascomycota</taxon>
        <taxon>Pezizomycotina</taxon>
        <taxon>Dothideomycetes</taxon>
        <taxon>Dothideomycetidae</taxon>
        <taxon>Cladosporiales</taxon>
        <taxon>Cladosporiaceae</taxon>
        <taxon>Cladosporium</taxon>
    </lineage>
</organism>
<evidence type="ECO:0000256" key="13">
    <source>
        <dbReference type="ARBA" id="ARBA00031116"/>
    </source>
</evidence>
<evidence type="ECO:0000256" key="2">
    <source>
        <dbReference type="ARBA" id="ARBA00006833"/>
    </source>
</evidence>
<reference evidence="17 18" key="1">
    <citation type="journal article" date="2020" name="Microbiol. Resour. Announc.">
        <title>Draft Genome Sequence of a Cladosporium Species Isolated from the Mesophotic Ascidian Didemnum maculosum.</title>
        <authorList>
            <person name="Gioti A."/>
            <person name="Siaperas R."/>
            <person name="Nikolaivits E."/>
            <person name="Le Goff G."/>
            <person name="Ouazzani J."/>
            <person name="Kotoulas G."/>
            <person name="Topakas E."/>
        </authorList>
    </citation>
    <scope>NUCLEOTIDE SEQUENCE [LARGE SCALE GENOMIC DNA]</scope>
    <source>
        <strain evidence="17 18">TM138-S3</strain>
    </source>
</reference>
<evidence type="ECO:0000256" key="10">
    <source>
        <dbReference type="ARBA" id="ARBA00022989"/>
    </source>
</evidence>
<evidence type="ECO:0000313" key="17">
    <source>
        <dbReference type="EMBL" id="KAL1590724.1"/>
    </source>
</evidence>
<evidence type="ECO:0000256" key="14">
    <source>
        <dbReference type="SAM" id="MobiDB-lite"/>
    </source>
</evidence>